<dbReference type="Pfam" id="PF06881">
    <property type="entry name" value="Elongin_A"/>
    <property type="match status" value="1"/>
</dbReference>
<feature type="non-terminal residue" evidence="1">
    <location>
        <position position="1"/>
    </location>
</feature>
<dbReference type="GO" id="GO:0006368">
    <property type="term" value="P:transcription elongation by RNA polymerase II"/>
    <property type="evidence" value="ECO:0007669"/>
    <property type="project" value="InterPro"/>
</dbReference>
<gene>
    <name evidence="1" type="ORF">WJX73_008918</name>
</gene>
<accession>A0AAW1P431</accession>
<protein>
    <submittedName>
        <fullName evidence="1">Uncharacterized protein</fullName>
    </submittedName>
</protein>
<reference evidence="1 2" key="1">
    <citation type="journal article" date="2024" name="Nat. Commun.">
        <title>Phylogenomics reveals the evolutionary origins of lichenization in chlorophyte algae.</title>
        <authorList>
            <person name="Puginier C."/>
            <person name="Libourel C."/>
            <person name="Otte J."/>
            <person name="Skaloud P."/>
            <person name="Haon M."/>
            <person name="Grisel S."/>
            <person name="Petersen M."/>
            <person name="Berrin J.G."/>
            <person name="Delaux P.M."/>
            <person name="Dal Grande F."/>
            <person name="Keller J."/>
        </authorList>
    </citation>
    <scope>NUCLEOTIDE SEQUENCE [LARGE SCALE GENOMIC DNA]</scope>
    <source>
        <strain evidence="1 2">SAG 2036</strain>
    </source>
</reference>
<dbReference type="AlphaFoldDB" id="A0AAW1P431"/>
<dbReference type="PANTHER" id="PTHR47543">
    <property type="entry name" value="OS08G0169600 PROTEIN"/>
    <property type="match status" value="1"/>
</dbReference>
<dbReference type="InterPro" id="IPR010684">
    <property type="entry name" value="RNA_pol_II_trans_fac_SIII_A"/>
</dbReference>
<dbReference type="GO" id="GO:0070449">
    <property type="term" value="C:elongin complex"/>
    <property type="evidence" value="ECO:0007669"/>
    <property type="project" value="InterPro"/>
</dbReference>
<comment type="caution">
    <text evidence="1">The sequence shown here is derived from an EMBL/GenBank/DDBJ whole genome shotgun (WGS) entry which is preliminary data.</text>
</comment>
<proteinExistence type="predicted"/>
<dbReference type="PANTHER" id="PTHR47543:SF2">
    <property type="entry name" value="RNA POLYMERASE II TRANSCRIPTION FACTOR SIII SUBUNIT A"/>
    <property type="match status" value="1"/>
</dbReference>
<organism evidence="1 2">
    <name type="scientific">Symbiochloris irregularis</name>
    <dbReference type="NCBI Taxonomy" id="706552"/>
    <lineage>
        <taxon>Eukaryota</taxon>
        <taxon>Viridiplantae</taxon>
        <taxon>Chlorophyta</taxon>
        <taxon>core chlorophytes</taxon>
        <taxon>Trebouxiophyceae</taxon>
        <taxon>Trebouxiales</taxon>
        <taxon>Trebouxiaceae</taxon>
        <taxon>Symbiochloris</taxon>
    </lineage>
</organism>
<evidence type="ECO:0000313" key="2">
    <source>
        <dbReference type="Proteomes" id="UP001465755"/>
    </source>
</evidence>
<dbReference type="EMBL" id="JALJOQ010000059">
    <property type="protein sequence ID" value="KAK9803494.1"/>
    <property type="molecule type" value="Genomic_DNA"/>
</dbReference>
<name>A0AAW1P431_9CHLO</name>
<evidence type="ECO:0000313" key="1">
    <source>
        <dbReference type="EMBL" id="KAK9803494.1"/>
    </source>
</evidence>
<keyword evidence="2" id="KW-1185">Reference proteome</keyword>
<dbReference type="Proteomes" id="UP001465755">
    <property type="component" value="Unassembled WGS sequence"/>
</dbReference>
<dbReference type="Gene3D" id="6.10.250.3180">
    <property type="match status" value="1"/>
</dbReference>
<sequence length="160" mass="18326">STLEQLALQTLVTWKDFIGSIGELSQHLLEPLFRNCTPVQLAHFEDQARLEGRVQSLDLDHHWQHCFAVEFGAPARPPLGGHWRQAYENHVEFLARKRARSGQRLKQLWQDAADQKSDRTLKVIDARPAKRMRGHHTSPSIHRTPAGSQAGLIREWVSML</sequence>